<dbReference type="PANTHER" id="PTHR43357:SF3">
    <property type="entry name" value="FE(3+)-TRANSPORT SYSTEM PERMEASE PROTEIN FBPB 2"/>
    <property type="match status" value="1"/>
</dbReference>
<keyword evidence="11" id="KW-1185">Reference proteome</keyword>
<feature type="transmembrane region" description="Helical" evidence="8">
    <location>
        <begin position="346"/>
        <end position="367"/>
    </location>
</feature>
<comment type="similarity">
    <text evidence="8">Belongs to the binding-protein-dependent transport system permease family.</text>
</comment>
<keyword evidence="2 8" id="KW-0813">Transport</keyword>
<evidence type="ECO:0000256" key="6">
    <source>
        <dbReference type="ARBA" id="ARBA00022989"/>
    </source>
</evidence>
<keyword evidence="6 8" id="KW-1133">Transmembrane helix</keyword>
<dbReference type="Pfam" id="PF00528">
    <property type="entry name" value="BPD_transp_1"/>
    <property type="match status" value="2"/>
</dbReference>
<feature type="transmembrane region" description="Helical" evidence="8">
    <location>
        <begin position="150"/>
        <end position="170"/>
    </location>
</feature>
<dbReference type="EMBL" id="NQVN01000015">
    <property type="protein sequence ID" value="PIO97699.1"/>
    <property type="molecule type" value="Genomic_DNA"/>
</dbReference>
<dbReference type="CDD" id="cd06261">
    <property type="entry name" value="TM_PBP2"/>
    <property type="match status" value="2"/>
</dbReference>
<evidence type="ECO:0000256" key="1">
    <source>
        <dbReference type="ARBA" id="ARBA00004429"/>
    </source>
</evidence>
<evidence type="ECO:0000313" key="10">
    <source>
        <dbReference type="EMBL" id="PIO97699.1"/>
    </source>
</evidence>
<feature type="domain" description="ABC transmembrane type-1" evidence="9">
    <location>
        <begin position="64"/>
        <end position="269"/>
    </location>
</feature>
<proteinExistence type="inferred from homology"/>
<evidence type="ECO:0000256" key="8">
    <source>
        <dbReference type="RuleBase" id="RU363032"/>
    </source>
</evidence>
<organism evidence="10 11">
    <name type="scientific">Pleomorphomonas carboxyditropha</name>
    <dbReference type="NCBI Taxonomy" id="2023338"/>
    <lineage>
        <taxon>Bacteria</taxon>
        <taxon>Pseudomonadati</taxon>
        <taxon>Pseudomonadota</taxon>
        <taxon>Alphaproteobacteria</taxon>
        <taxon>Hyphomicrobiales</taxon>
        <taxon>Pleomorphomonadaceae</taxon>
        <taxon>Pleomorphomonas</taxon>
    </lineage>
</organism>
<evidence type="ECO:0000259" key="9">
    <source>
        <dbReference type="PROSITE" id="PS50928"/>
    </source>
</evidence>
<dbReference type="SUPFAM" id="SSF161098">
    <property type="entry name" value="MetI-like"/>
    <property type="match status" value="2"/>
</dbReference>
<keyword evidence="7 8" id="KW-0472">Membrane</keyword>
<dbReference type="GO" id="GO:0055085">
    <property type="term" value="P:transmembrane transport"/>
    <property type="evidence" value="ECO:0007669"/>
    <property type="project" value="InterPro"/>
</dbReference>
<gene>
    <name evidence="10" type="ORF">CJ014_18625</name>
</gene>
<dbReference type="RefSeq" id="WP_100082005.1">
    <property type="nucleotide sequence ID" value="NZ_NQVN01000015.1"/>
</dbReference>
<evidence type="ECO:0000256" key="5">
    <source>
        <dbReference type="ARBA" id="ARBA00022692"/>
    </source>
</evidence>
<comment type="caution">
    <text evidence="10">The sequence shown here is derived from an EMBL/GenBank/DDBJ whole genome shotgun (WGS) entry which is preliminary data.</text>
</comment>
<comment type="subcellular location">
    <subcellularLocation>
        <location evidence="1">Cell inner membrane</location>
        <topology evidence="1">Multi-pass membrane protein</topology>
    </subcellularLocation>
    <subcellularLocation>
        <location evidence="8">Cell membrane</location>
        <topology evidence="8">Multi-pass membrane protein</topology>
    </subcellularLocation>
</comment>
<feature type="transmembrane region" description="Helical" evidence="8">
    <location>
        <begin position="62"/>
        <end position="90"/>
    </location>
</feature>
<feature type="transmembrane region" description="Helical" evidence="8">
    <location>
        <begin position="102"/>
        <end position="120"/>
    </location>
</feature>
<dbReference type="InterPro" id="IPR000515">
    <property type="entry name" value="MetI-like"/>
</dbReference>
<evidence type="ECO:0000256" key="7">
    <source>
        <dbReference type="ARBA" id="ARBA00023136"/>
    </source>
</evidence>
<feature type="transmembrane region" description="Helical" evidence="8">
    <location>
        <begin position="201"/>
        <end position="219"/>
    </location>
</feature>
<dbReference type="AlphaFoldDB" id="A0A2G9WSK2"/>
<evidence type="ECO:0000313" key="11">
    <source>
        <dbReference type="Proteomes" id="UP000231070"/>
    </source>
</evidence>
<feature type="transmembrane region" description="Helical" evidence="8">
    <location>
        <begin position="532"/>
        <end position="551"/>
    </location>
</feature>
<dbReference type="PANTHER" id="PTHR43357">
    <property type="entry name" value="INNER MEMBRANE ABC TRANSPORTER PERMEASE PROTEIN YDCV"/>
    <property type="match status" value="1"/>
</dbReference>
<evidence type="ECO:0000256" key="4">
    <source>
        <dbReference type="ARBA" id="ARBA00022519"/>
    </source>
</evidence>
<name>A0A2G9WSK2_9HYPH</name>
<evidence type="ECO:0000256" key="3">
    <source>
        <dbReference type="ARBA" id="ARBA00022475"/>
    </source>
</evidence>
<dbReference type="GO" id="GO:0005886">
    <property type="term" value="C:plasma membrane"/>
    <property type="evidence" value="ECO:0007669"/>
    <property type="project" value="UniProtKB-SubCell"/>
</dbReference>
<protein>
    <submittedName>
        <fullName evidence="10">Iron ABC transporter permease</fullName>
    </submittedName>
</protein>
<evidence type="ECO:0000256" key="2">
    <source>
        <dbReference type="ARBA" id="ARBA00022448"/>
    </source>
</evidence>
<feature type="transmembrane region" description="Helical" evidence="8">
    <location>
        <begin position="21"/>
        <end position="42"/>
    </location>
</feature>
<sequence>MALVAGTAPSAQTAPRGRRPIWCLAAGIVAGLVVLPVLALGSEAIGGSLGLWSHLAGTILPAALADTLLLLLGVGLIAGFLGVTLAWLVTAHDFPGRGILEWALLLPLAVPTYIVAYAYLDILHPIGAFQGAVRWILGYSSPREFRLPDIRSLAGCVLLLSLVLYPYVYLTTRAMFLSQSANLLDAARTLGTPRRRLFRRVALPLARPAIAVGVSLTLMEALNDIGASEFLGVRTLTVSIYTTWVTKNDLAGATQIALLLLAIVVALVSFERWARRRQGYVSGSRGRTMQPERHDGLKGIGLCALGVLPVVFGFVVPAVYLAAEAWKRWRFAGLSDRLVGEAVDTLLYAGGATLLTLVLGVVAAFALRLSPGWTGPLIYRLATTGYAMPGTVVAIGVLLVVAPFDRLVDGAARDWFGVSTGLLLIGSGTALIYAYVVRFLAITAGSADAGLARVPKSLDDAARTLGRSAGGTLCAVHLPLTRASLAAGALLVFVDCIKELPATLLLRPLNMETFATHLYGEAARGTYEEASLAALAIVLIGILPVIVLSRVGRNPSS</sequence>
<dbReference type="OrthoDB" id="9790211at2"/>
<feature type="transmembrane region" description="Helical" evidence="8">
    <location>
        <begin position="416"/>
        <end position="436"/>
    </location>
</feature>
<feature type="transmembrane region" description="Helical" evidence="8">
    <location>
        <begin position="299"/>
        <end position="326"/>
    </location>
</feature>
<keyword evidence="5 8" id="KW-0812">Transmembrane</keyword>
<feature type="transmembrane region" description="Helical" evidence="8">
    <location>
        <begin position="379"/>
        <end position="404"/>
    </location>
</feature>
<feature type="domain" description="ABC transmembrane type-1" evidence="9">
    <location>
        <begin position="342"/>
        <end position="548"/>
    </location>
</feature>
<dbReference type="Proteomes" id="UP000231070">
    <property type="component" value="Unassembled WGS sequence"/>
</dbReference>
<dbReference type="PROSITE" id="PS50928">
    <property type="entry name" value="ABC_TM1"/>
    <property type="match status" value="2"/>
</dbReference>
<dbReference type="Gene3D" id="1.10.3720.10">
    <property type="entry name" value="MetI-like"/>
    <property type="match status" value="2"/>
</dbReference>
<reference evidence="10 11" key="1">
    <citation type="submission" date="2017-08" db="EMBL/GenBank/DDBJ databases">
        <title>Pleomorphomonas carboxidotrophicus sp. nov., a new mesophilic hydrogenogenic carboxidotroph.</title>
        <authorList>
            <person name="Esquivel-Elizondo S."/>
            <person name="Krajmalnik-Brown R."/>
            <person name="Maldonado J."/>
        </authorList>
    </citation>
    <scope>NUCLEOTIDE SEQUENCE [LARGE SCALE GENOMIC DNA]</scope>
    <source>
        <strain evidence="10 11">SVCO-16</strain>
    </source>
</reference>
<keyword evidence="4" id="KW-0997">Cell inner membrane</keyword>
<feature type="transmembrane region" description="Helical" evidence="8">
    <location>
        <begin position="250"/>
        <end position="270"/>
    </location>
</feature>
<dbReference type="InterPro" id="IPR035906">
    <property type="entry name" value="MetI-like_sf"/>
</dbReference>
<keyword evidence="3" id="KW-1003">Cell membrane</keyword>
<accession>A0A2G9WSK2</accession>